<gene>
    <name evidence="1" type="ORF">Q9L42_006825</name>
</gene>
<organism evidence="1 2">
    <name type="scientific">Methylomarinum roseum</name>
    <dbReference type="NCBI Taxonomy" id="3067653"/>
    <lineage>
        <taxon>Bacteria</taxon>
        <taxon>Pseudomonadati</taxon>
        <taxon>Pseudomonadota</taxon>
        <taxon>Gammaproteobacteria</taxon>
        <taxon>Methylococcales</taxon>
        <taxon>Methylococcaceae</taxon>
        <taxon>Methylomarinum</taxon>
    </lineage>
</organism>
<keyword evidence="2" id="KW-1185">Reference proteome</keyword>
<reference evidence="1 2" key="1">
    <citation type="journal article" date="2024" name="Microbiology">
        <title>Methylomarinum rosea sp. nov., a novel halophilic methanotrophic bacterium from the hypersaline Lake Elton.</title>
        <authorList>
            <person name="Suleimanov R.Z."/>
            <person name="Oshkin I.Y."/>
            <person name="Danilova O.V."/>
            <person name="Suzina N.E."/>
            <person name="Dedysh S.N."/>
        </authorList>
    </citation>
    <scope>NUCLEOTIDE SEQUENCE [LARGE SCALE GENOMIC DNA]</scope>
    <source>
        <strain evidence="1 2">Ch1-1</strain>
    </source>
</reference>
<name>A0AAU7NZ39_9GAMM</name>
<protein>
    <submittedName>
        <fullName evidence="1">Uncharacterized protein</fullName>
    </submittedName>
</protein>
<dbReference type="RefSeq" id="WP_305909182.1">
    <property type="nucleotide sequence ID" value="NZ_CP157743.1"/>
</dbReference>
<evidence type="ECO:0000313" key="2">
    <source>
        <dbReference type="Proteomes" id="UP001225378"/>
    </source>
</evidence>
<evidence type="ECO:0000313" key="1">
    <source>
        <dbReference type="EMBL" id="XBS21831.1"/>
    </source>
</evidence>
<dbReference type="KEGG" id="mech:Q9L42_006825"/>
<dbReference type="Proteomes" id="UP001225378">
    <property type="component" value="Chromosome"/>
</dbReference>
<accession>A0AAU7NZ39</accession>
<dbReference type="EMBL" id="CP157743">
    <property type="protein sequence ID" value="XBS21831.1"/>
    <property type="molecule type" value="Genomic_DNA"/>
</dbReference>
<dbReference type="AlphaFoldDB" id="A0AAU7NZ39"/>
<sequence length="43" mass="4857">MKGMKFWEIGQEGWRNITNAITGYGLDDFVQDSKPDFSTKTGS</sequence>
<proteinExistence type="predicted"/>